<keyword evidence="1" id="KW-1133">Transmembrane helix</keyword>
<dbReference type="Proteomes" id="UP000030437">
    <property type="component" value="Unassembled WGS sequence"/>
</dbReference>
<keyword evidence="3" id="KW-1185">Reference proteome</keyword>
<dbReference type="EMBL" id="JPVP01000059">
    <property type="protein sequence ID" value="KGR82874.1"/>
    <property type="molecule type" value="Genomic_DNA"/>
</dbReference>
<dbReference type="RefSeq" id="WP_036157498.1">
    <property type="nucleotide sequence ID" value="NZ_AVCX01000002.1"/>
</dbReference>
<keyword evidence="1" id="KW-0812">Transmembrane</keyword>
<name>A0A0A3IDT7_9BACI</name>
<evidence type="ECO:0000313" key="2">
    <source>
        <dbReference type="EMBL" id="KGR82874.1"/>
    </source>
</evidence>
<comment type="caution">
    <text evidence="2">The sequence shown here is derived from an EMBL/GenBank/DDBJ whole genome shotgun (WGS) entry which is preliminary data.</text>
</comment>
<protein>
    <submittedName>
        <fullName evidence="2">Uncharacterized protein</fullName>
    </submittedName>
</protein>
<dbReference type="OrthoDB" id="10013972at2"/>
<sequence>MRKTIQGECFSCHDKQPMNFMPRAVVNGADVILCRSCNYHLENYGSTPQPIIFPPAPIHCDQCKRLYTKVDIYQINDRKLCLLCESVVKRKTKPPVRKARLSFSWRTGIVIVILLGSLIGVTKGEEFFDPLYTTQQEISDYVQTVTNPLNELNNQLMTDLGVAGVSMDKQKAIDYEEQLERIASYTASKEEELIELVEREKHKIEILKKMIKTSQLPDPKQRTADIESLVSELQNAHEQGNKILTDLFNEKEIKYNQKEGELMHFYYIGGK</sequence>
<dbReference type="AlphaFoldDB" id="A0A0A3IDT7"/>
<evidence type="ECO:0000256" key="1">
    <source>
        <dbReference type="SAM" id="Phobius"/>
    </source>
</evidence>
<organism evidence="2 3">
    <name type="scientific">Lysinibacillus odysseyi 34hs-1 = NBRC 100172</name>
    <dbReference type="NCBI Taxonomy" id="1220589"/>
    <lineage>
        <taxon>Bacteria</taxon>
        <taxon>Bacillati</taxon>
        <taxon>Bacillota</taxon>
        <taxon>Bacilli</taxon>
        <taxon>Bacillales</taxon>
        <taxon>Bacillaceae</taxon>
        <taxon>Lysinibacillus</taxon>
    </lineage>
</organism>
<gene>
    <name evidence="2" type="ORF">CD32_18740</name>
</gene>
<keyword evidence="1" id="KW-0472">Membrane</keyword>
<feature type="transmembrane region" description="Helical" evidence="1">
    <location>
        <begin position="103"/>
        <end position="121"/>
    </location>
</feature>
<proteinExistence type="predicted"/>
<evidence type="ECO:0000313" key="3">
    <source>
        <dbReference type="Proteomes" id="UP000030437"/>
    </source>
</evidence>
<accession>A0A0A3IDT7</accession>
<reference evidence="2 3" key="1">
    <citation type="submission" date="2014-02" db="EMBL/GenBank/DDBJ databases">
        <title>Draft genome sequence of Lysinibacillus odysseyi NBRC 100172.</title>
        <authorList>
            <person name="Zhang F."/>
            <person name="Wang G."/>
            <person name="Zhang L."/>
        </authorList>
    </citation>
    <scope>NUCLEOTIDE SEQUENCE [LARGE SCALE GENOMIC DNA]</scope>
    <source>
        <strain evidence="2 3">NBRC 100172</strain>
    </source>
</reference>